<dbReference type="PANTHER" id="PTHR12835:SF5">
    <property type="entry name" value="BIOTIN--PROTEIN LIGASE"/>
    <property type="match status" value="1"/>
</dbReference>
<keyword evidence="2" id="KW-0547">Nucleotide-binding</keyword>
<dbReference type="InterPro" id="IPR003142">
    <property type="entry name" value="BPL_C"/>
</dbReference>
<dbReference type="Pfam" id="PF03099">
    <property type="entry name" value="BPL_LplA_LipB"/>
    <property type="match status" value="1"/>
</dbReference>
<dbReference type="InterPro" id="IPR030855">
    <property type="entry name" value="Bifunct_BirA"/>
</dbReference>
<reference evidence="5" key="1">
    <citation type="journal article" date="2015" name="Proc. Natl. Acad. Sci. U.S.A.">
        <title>Networks of energetic and metabolic interactions define dynamics in microbial communities.</title>
        <authorList>
            <person name="Embree M."/>
            <person name="Liu J.K."/>
            <person name="Al-Bassam M.M."/>
            <person name="Zengler K."/>
        </authorList>
    </citation>
    <scope>NUCLEOTIDE SEQUENCE</scope>
</reference>
<sequence>MDMKDTAVSILKILEEADGPVSGEMIAERLGITRSAVWKQIRELRRMGYDISSSRTEGYMLEGPTNRLLPYEIKKRLATKFIGRKIRYFDSAASTIWIGKQLCSEADLEALHGMVIIAEEQTGGVGRLGRSWVSPPGGIWVTIILKPNIPIERIFMITMAGSIAVARAIRKEYDIGALIKWPNDIFIGDKKVGGLLLELSAESDVVHYCLLSIGIDANIPLDELSPALRESITSLQAETGREVDRVSLLVRVLKEFEQRYLLLEDEEYESLVREWKSLSLTLDHRVHIRTLRRTFDGEAIDIDEHGALIIRKDNGKIERVIAGDCFQI</sequence>
<dbReference type="InterPro" id="IPR004408">
    <property type="entry name" value="Biotin_CoA_COase_ligase"/>
</dbReference>
<dbReference type="InterPro" id="IPR036390">
    <property type="entry name" value="WH_DNA-bd_sf"/>
</dbReference>
<evidence type="ECO:0000259" key="4">
    <source>
        <dbReference type="PROSITE" id="PS51733"/>
    </source>
</evidence>
<keyword evidence="1 5" id="KW-0436">Ligase</keyword>
<feature type="domain" description="BPL/LPL catalytic" evidence="4">
    <location>
        <begin position="81"/>
        <end position="264"/>
    </location>
</feature>
<name>A0A0W8FDR9_9ZZZZ</name>
<dbReference type="InterPro" id="IPR013196">
    <property type="entry name" value="HTH_11"/>
</dbReference>
<comment type="caution">
    <text evidence="5">The sequence shown here is derived from an EMBL/GenBank/DDBJ whole genome shotgun (WGS) entry which is preliminary data.</text>
</comment>
<dbReference type="InterPro" id="IPR036388">
    <property type="entry name" value="WH-like_DNA-bd_sf"/>
</dbReference>
<organism evidence="5">
    <name type="scientific">hydrocarbon metagenome</name>
    <dbReference type="NCBI Taxonomy" id="938273"/>
    <lineage>
        <taxon>unclassified sequences</taxon>
        <taxon>metagenomes</taxon>
        <taxon>ecological metagenomes</taxon>
    </lineage>
</organism>
<evidence type="ECO:0000256" key="3">
    <source>
        <dbReference type="ARBA" id="ARBA00022840"/>
    </source>
</evidence>
<dbReference type="Gene3D" id="2.30.30.100">
    <property type="match status" value="1"/>
</dbReference>
<dbReference type="GO" id="GO:0004077">
    <property type="term" value="F:biotin--[biotin carboxyl-carrier protein] ligase activity"/>
    <property type="evidence" value="ECO:0007669"/>
    <property type="project" value="UniProtKB-EC"/>
</dbReference>
<dbReference type="EC" id="6.3.4.15" evidence="5"/>
<protein>
    <submittedName>
        <fullName evidence="5">Biotin operon repressor / biotin-protein ligase</fullName>
        <ecNumber evidence="5">6.3.4.15</ecNumber>
    </submittedName>
</protein>
<dbReference type="CDD" id="cd16442">
    <property type="entry name" value="BPL"/>
    <property type="match status" value="1"/>
</dbReference>
<dbReference type="Gene3D" id="1.10.10.10">
    <property type="entry name" value="Winged helix-like DNA-binding domain superfamily/Winged helix DNA-binding domain"/>
    <property type="match status" value="1"/>
</dbReference>
<dbReference type="PANTHER" id="PTHR12835">
    <property type="entry name" value="BIOTIN PROTEIN LIGASE"/>
    <property type="match status" value="1"/>
</dbReference>
<dbReference type="CDD" id="cd00090">
    <property type="entry name" value="HTH_ARSR"/>
    <property type="match status" value="1"/>
</dbReference>
<dbReference type="GO" id="GO:0005737">
    <property type="term" value="C:cytoplasm"/>
    <property type="evidence" value="ECO:0007669"/>
    <property type="project" value="TreeGrafter"/>
</dbReference>
<dbReference type="Pfam" id="PF02237">
    <property type="entry name" value="BPL_C"/>
    <property type="match status" value="1"/>
</dbReference>
<dbReference type="EMBL" id="LNQE01001334">
    <property type="protein sequence ID" value="KUG19035.1"/>
    <property type="molecule type" value="Genomic_DNA"/>
</dbReference>
<gene>
    <name evidence="5" type="ORF">ASZ90_011240</name>
</gene>
<dbReference type="InterPro" id="IPR045864">
    <property type="entry name" value="aa-tRNA-synth_II/BPL/LPL"/>
</dbReference>
<dbReference type="SUPFAM" id="SSF55681">
    <property type="entry name" value="Class II aaRS and biotin synthetases"/>
    <property type="match status" value="1"/>
</dbReference>
<dbReference type="AlphaFoldDB" id="A0A0W8FDR9"/>
<dbReference type="SUPFAM" id="SSF46785">
    <property type="entry name" value="Winged helix' DNA-binding domain"/>
    <property type="match status" value="1"/>
</dbReference>
<dbReference type="InterPro" id="IPR011991">
    <property type="entry name" value="ArsR-like_HTH"/>
</dbReference>
<dbReference type="GO" id="GO:0006355">
    <property type="term" value="P:regulation of DNA-templated transcription"/>
    <property type="evidence" value="ECO:0007669"/>
    <property type="project" value="InterPro"/>
</dbReference>
<dbReference type="Gene3D" id="3.30.930.10">
    <property type="entry name" value="Bira Bifunctional Protein, Domain 2"/>
    <property type="match status" value="1"/>
</dbReference>
<dbReference type="PROSITE" id="PS51733">
    <property type="entry name" value="BPL_LPL_CATALYTIC"/>
    <property type="match status" value="1"/>
</dbReference>
<dbReference type="Pfam" id="PF08279">
    <property type="entry name" value="HTH_11"/>
    <property type="match status" value="1"/>
</dbReference>
<dbReference type="InterPro" id="IPR004143">
    <property type="entry name" value="BPL_LPL_catalytic"/>
</dbReference>
<proteinExistence type="inferred from homology"/>
<dbReference type="InterPro" id="IPR008988">
    <property type="entry name" value="Transcriptional_repressor_C"/>
</dbReference>
<evidence type="ECO:0000313" key="5">
    <source>
        <dbReference type="EMBL" id="KUG19035.1"/>
    </source>
</evidence>
<dbReference type="NCBIfam" id="TIGR00121">
    <property type="entry name" value="birA_ligase"/>
    <property type="match status" value="1"/>
</dbReference>
<evidence type="ECO:0000256" key="2">
    <source>
        <dbReference type="ARBA" id="ARBA00022741"/>
    </source>
</evidence>
<dbReference type="SUPFAM" id="SSF50037">
    <property type="entry name" value="C-terminal domain of transcriptional repressors"/>
    <property type="match status" value="1"/>
</dbReference>
<dbReference type="GO" id="GO:0005524">
    <property type="term" value="F:ATP binding"/>
    <property type="evidence" value="ECO:0007669"/>
    <property type="project" value="UniProtKB-KW"/>
</dbReference>
<keyword evidence="3" id="KW-0067">ATP-binding</keyword>
<accession>A0A0W8FDR9</accession>
<dbReference type="HAMAP" id="MF_00978">
    <property type="entry name" value="Bifunct_BirA"/>
    <property type="match status" value="1"/>
</dbReference>
<evidence type="ECO:0000256" key="1">
    <source>
        <dbReference type="ARBA" id="ARBA00022598"/>
    </source>
</evidence>